<dbReference type="PANTHER" id="PTHR43649:SF33">
    <property type="entry name" value="POLYGALACTURONAN_RHAMNOGALACTURONAN-BINDING PROTEIN YTCQ"/>
    <property type="match status" value="1"/>
</dbReference>
<keyword evidence="5" id="KW-0472">Membrane</keyword>
<evidence type="ECO:0000313" key="8">
    <source>
        <dbReference type="EMBL" id="MEE1676110.1"/>
    </source>
</evidence>
<dbReference type="EMBL" id="JAYDYW010000017">
    <property type="protein sequence ID" value="MEE1676110.1"/>
    <property type="molecule type" value="Genomic_DNA"/>
</dbReference>
<comment type="similarity">
    <text evidence="2">Belongs to the bacterial solute-binding protein 1 family.</text>
</comment>
<evidence type="ECO:0000313" key="9">
    <source>
        <dbReference type="Proteomes" id="UP001310248"/>
    </source>
</evidence>
<dbReference type="InterPro" id="IPR006059">
    <property type="entry name" value="SBP"/>
</dbReference>
<evidence type="ECO:0000256" key="6">
    <source>
        <dbReference type="ARBA" id="ARBA00023139"/>
    </source>
</evidence>
<keyword evidence="9" id="KW-1185">Reference proteome</keyword>
<dbReference type="RefSeq" id="WP_329776839.1">
    <property type="nucleotide sequence ID" value="NZ_JAYDYW010000017.1"/>
</dbReference>
<evidence type="ECO:0000256" key="5">
    <source>
        <dbReference type="ARBA" id="ARBA00023136"/>
    </source>
</evidence>
<protein>
    <submittedName>
        <fullName evidence="8">ABC transporter substrate-binding protein</fullName>
    </submittedName>
</protein>
<keyword evidence="7" id="KW-0449">Lipoprotein</keyword>
<keyword evidence="6" id="KW-0564">Palmitate</keyword>
<accession>A0ABU7GA34</accession>
<evidence type="ECO:0000256" key="2">
    <source>
        <dbReference type="ARBA" id="ARBA00008520"/>
    </source>
</evidence>
<keyword evidence="4" id="KW-0732">Signal</keyword>
<dbReference type="PROSITE" id="PS51257">
    <property type="entry name" value="PROKAR_LIPOPROTEIN"/>
    <property type="match status" value="1"/>
</dbReference>
<evidence type="ECO:0000256" key="1">
    <source>
        <dbReference type="ARBA" id="ARBA00004418"/>
    </source>
</evidence>
<evidence type="ECO:0000256" key="3">
    <source>
        <dbReference type="ARBA" id="ARBA00022475"/>
    </source>
</evidence>
<comment type="caution">
    <text evidence="8">The sequence shown here is derived from an EMBL/GenBank/DDBJ whole genome shotgun (WGS) entry which is preliminary data.</text>
</comment>
<evidence type="ECO:0000256" key="4">
    <source>
        <dbReference type="ARBA" id="ARBA00022729"/>
    </source>
</evidence>
<dbReference type="Proteomes" id="UP001310248">
    <property type="component" value="Unassembled WGS sequence"/>
</dbReference>
<evidence type="ECO:0000256" key="7">
    <source>
        <dbReference type="ARBA" id="ARBA00023288"/>
    </source>
</evidence>
<reference evidence="8 9" key="2">
    <citation type="submission" date="2023-12" db="EMBL/GenBank/DDBJ databases">
        <authorList>
            <consortium name="Cladostephus spongiosus"/>
            <person name="Lorente B."/>
            <person name="Cabral C."/>
            <person name="Frias J."/>
            <person name="Faria J."/>
            <person name="Toubarro D."/>
        </authorList>
    </citation>
    <scope>NUCLEOTIDE SEQUENCE [LARGE SCALE GENOMIC DNA]</scope>
    <source>
        <strain evidence="8 9">ZMCS4</strain>
    </source>
</reference>
<sequence>MLRGSLWVLYWLAGCCWAEDFSPWLEEFQPSSLSQQQQIEELNWFKQAAQPYQGMTIRAISERINTHWYEATVIAPLFYQLTGIKVIHEISGEDDVVKKLQSQMELGTNYYDIYVSDSDLIGGHFRSRKIVNLSQFMQHQGKAVTLPTLDIQDFIGLAFTTDPYGDLLQLPDQQFANLYWYRQDWFERPGLKQQFEAIFGYPLAVPVNWSAYEDIAEFFTEHVKEIDGQKVYGHMDYGKRDPSLGWRISDAWLSMAGMGDVGLPNGVPVDEWGIRRHGCRPVGASMRRGGALDSPAAIYAIQKYVDWLKRYAPPEAQKMTFSQAGAEIAKGHIAQQIFWYTAFIADLSLPDLAVTDENGLPLWRVAPSPRGAYWQPGMKSGYQDVGAWTLVKSTPLKRQQAAWLYAQFNVAKTVSLRKTMVGLTPIRQSDVSSAAFSQRSQELGGLVEFYQSNARNEWTPTGLNVPNYPALSSLWWQYIGRASDHGEAVPQIMKELAQSMDLALAKIGKESPGPCSPKLISAQQAELWLAHPGSPKPKLENEKPPGKTLNYSELLKQWQP</sequence>
<dbReference type="Pfam" id="PF01547">
    <property type="entry name" value="SBP_bac_1"/>
    <property type="match status" value="1"/>
</dbReference>
<comment type="subcellular location">
    <subcellularLocation>
        <location evidence="1">Periplasm</location>
    </subcellularLocation>
</comment>
<dbReference type="SUPFAM" id="SSF53850">
    <property type="entry name" value="Periplasmic binding protein-like II"/>
    <property type="match status" value="1"/>
</dbReference>
<dbReference type="InterPro" id="IPR050490">
    <property type="entry name" value="Bact_solute-bd_prot1"/>
</dbReference>
<proteinExistence type="inferred from homology"/>
<gene>
    <name evidence="8" type="ORF">SNR37_001437</name>
</gene>
<keyword evidence="3" id="KW-1003">Cell membrane</keyword>
<organism evidence="8 9">
    <name type="scientific">Agarivorans aestuarii</name>
    <dbReference type="NCBI Taxonomy" id="1563703"/>
    <lineage>
        <taxon>Bacteria</taxon>
        <taxon>Pseudomonadati</taxon>
        <taxon>Pseudomonadota</taxon>
        <taxon>Gammaproteobacteria</taxon>
        <taxon>Alteromonadales</taxon>
        <taxon>Alteromonadaceae</taxon>
        <taxon>Agarivorans</taxon>
    </lineage>
</organism>
<reference evidence="9" key="1">
    <citation type="submission" date="2023-07" db="EMBL/GenBank/DDBJ databases">
        <title>Draft genome sequence of Agarivorans aestuarii strain ZMCS4, a CAZymes producing bacteria isolated from the marine brown algae Clodostephus spongiosus.</title>
        <authorList>
            <person name="Lorente B."/>
            <person name="Cabral C."/>
            <person name="Frias J."/>
            <person name="Faria J."/>
            <person name="Toubarro D."/>
        </authorList>
    </citation>
    <scope>NUCLEOTIDE SEQUENCE [LARGE SCALE GENOMIC DNA]</scope>
    <source>
        <strain evidence="9">ZMCS4</strain>
    </source>
</reference>
<name>A0ABU7GA34_9ALTE</name>
<dbReference type="InterPro" id="IPR014597">
    <property type="entry name" value="ABC_tp_sb"/>
</dbReference>
<dbReference type="PANTHER" id="PTHR43649">
    <property type="entry name" value="ARABINOSE-BINDING PROTEIN-RELATED"/>
    <property type="match status" value="1"/>
</dbReference>
<dbReference type="Gene3D" id="3.40.190.10">
    <property type="entry name" value="Periplasmic binding protein-like II"/>
    <property type="match status" value="2"/>
</dbReference>
<dbReference type="PIRSF" id="PIRSF035859">
    <property type="entry name" value="ABC_tp_sb"/>
    <property type="match status" value="1"/>
</dbReference>